<evidence type="ECO:0000256" key="2">
    <source>
        <dbReference type="ARBA" id="ARBA00023125"/>
    </source>
</evidence>
<gene>
    <name evidence="5" type="ORF">OEG82_22710</name>
</gene>
<protein>
    <submittedName>
        <fullName evidence="5">GntR family transcriptional regulator</fullName>
    </submittedName>
</protein>
<keyword evidence="6" id="KW-1185">Reference proteome</keyword>
<dbReference type="PRINTS" id="PR00035">
    <property type="entry name" value="HTHGNTR"/>
</dbReference>
<evidence type="ECO:0000313" key="6">
    <source>
        <dbReference type="Proteomes" id="UP001081283"/>
    </source>
</evidence>
<keyword evidence="1" id="KW-0805">Transcription regulation</keyword>
<dbReference type="Pfam" id="PF00392">
    <property type="entry name" value="GntR"/>
    <property type="match status" value="1"/>
</dbReference>
<keyword evidence="3" id="KW-0804">Transcription</keyword>
<dbReference type="Gene3D" id="1.20.120.530">
    <property type="entry name" value="GntR ligand-binding domain-like"/>
    <property type="match status" value="1"/>
</dbReference>
<dbReference type="Pfam" id="PF07729">
    <property type="entry name" value="FCD"/>
    <property type="match status" value="1"/>
</dbReference>
<evidence type="ECO:0000256" key="1">
    <source>
        <dbReference type="ARBA" id="ARBA00023015"/>
    </source>
</evidence>
<feature type="domain" description="HTH gntR-type" evidence="4">
    <location>
        <begin position="10"/>
        <end position="77"/>
    </location>
</feature>
<sequence length="231" mass="26092">MTDSNVIERKSLHLELVERIRPLIVESQLLPGDKVPERELCERFGVSRTPMREALKVLASEGLVRLEPNRGAWVTVVTVEEVEEVFPVLGVLEALSGELACAYITDAEISHVRRLHDQMMQSYRDRNLADYFKTNQEIHGAILVAARNHTLTNACRALSARMQRARYVANMSEKRWADAVSEHEQIIQSLEARDGKQLSQVLIEHMKNKKASVLAWLTGAAPKTPSRETAE</sequence>
<keyword evidence="2" id="KW-0238">DNA-binding</keyword>
<dbReference type="InterPro" id="IPR008920">
    <property type="entry name" value="TF_FadR/GntR_C"/>
</dbReference>
<accession>A0ABT3YLP8</accession>
<dbReference type="InterPro" id="IPR000524">
    <property type="entry name" value="Tscrpt_reg_HTH_GntR"/>
</dbReference>
<dbReference type="PANTHER" id="PTHR43537">
    <property type="entry name" value="TRANSCRIPTIONAL REGULATOR, GNTR FAMILY"/>
    <property type="match status" value="1"/>
</dbReference>
<evidence type="ECO:0000259" key="4">
    <source>
        <dbReference type="PROSITE" id="PS50949"/>
    </source>
</evidence>
<evidence type="ECO:0000256" key="3">
    <source>
        <dbReference type="ARBA" id="ARBA00023163"/>
    </source>
</evidence>
<dbReference type="Proteomes" id="UP001081283">
    <property type="component" value="Unassembled WGS sequence"/>
</dbReference>
<comment type="caution">
    <text evidence="5">The sequence shown here is derived from an EMBL/GenBank/DDBJ whole genome shotgun (WGS) entry which is preliminary data.</text>
</comment>
<dbReference type="RefSeq" id="WP_267614626.1">
    <property type="nucleotide sequence ID" value="NZ_JAOVZQ010000001.1"/>
</dbReference>
<dbReference type="InterPro" id="IPR036390">
    <property type="entry name" value="WH_DNA-bd_sf"/>
</dbReference>
<dbReference type="PANTHER" id="PTHR43537:SF50">
    <property type="entry name" value="TRANSCRIPTIONAL REGULATORY PROTEIN"/>
    <property type="match status" value="1"/>
</dbReference>
<dbReference type="SUPFAM" id="SSF46785">
    <property type="entry name" value="Winged helix' DNA-binding domain"/>
    <property type="match status" value="1"/>
</dbReference>
<dbReference type="InterPro" id="IPR036388">
    <property type="entry name" value="WH-like_DNA-bd_sf"/>
</dbReference>
<dbReference type="SMART" id="SM00345">
    <property type="entry name" value="HTH_GNTR"/>
    <property type="match status" value="1"/>
</dbReference>
<name>A0ABT3YLP8_9HYPH</name>
<dbReference type="InterPro" id="IPR011711">
    <property type="entry name" value="GntR_C"/>
</dbReference>
<reference evidence="5" key="1">
    <citation type="submission" date="2022-10" db="EMBL/GenBank/DDBJ databases">
        <title>Hoeflea sp. J2-29, isolated from marine algae.</title>
        <authorList>
            <person name="Kristyanto S."/>
            <person name="Kim J.M."/>
            <person name="Jeon C.O."/>
        </authorList>
    </citation>
    <scope>NUCLEOTIDE SEQUENCE</scope>
    <source>
        <strain evidence="5">J2-29</strain>
    </source>
</reference>
<dbReference type="PROSITE" id="PS50949">
    <property type="entry name" value="HTH_GNTR"/>
    <property type="match status" value="1"/>
</dbReference>
<dbReference type="EMBL" id="JAOVZQ010000001">
    <property type="protein sequence ID" value="MCY0096802.1"/>
    <property type="molecule type" value="Genomic_DNA"/>
</dbReference>
<dbReference type="Gene3D" id="1.10.10.10">
    <property type="entry name" value="Winged helix-like DNA-binding domain superfamily/Winged helix DNA-binding domain"/>
    <property type="match status" value="1"/>
</dbReference>
<dbReference type="SUPFAM" id="SSF48008">
    <property type="entry name" value="GntR ligand-binding domain-like"/>
    <property type="match status" value="1"/>
</dbReference>
<dbReference type="CDD" id="cd07377">
    <property type="entry name" value="WHTH_GntR"/>
    <property type="match status" value="1"/>
</dbReference>
<proteinExistence type="predicted"/>
<organism evidence="5 6">
    <name type="scientific">Hoeflea ulvae</name>
    <dbReference type="NCBI Taxonomy" id="2983764"/>
    <lineage>
        <taxon>Bacteria</taxon>
        <taxon>Pseudomonadati</taxon>
        <taxon>Pseudomonadota</taxon>
        <taxon>Alphaproteobacteria</taxon>
        <taxon>Hyphomicrobiales</taxon>
        <taxon>Rhizobiaceae</taxon>
        <taxon>Hoeflea</taxon>
    </lineage>
</organism>
<evidence type="ECO:0000313" key="5">
    <source>
        <dbReference type="EMBL" id="MCY0096802.1"/>
    </source>
</evidence>
<dbReference type="SMART" id="SM00895">
    <property type="entry name" value="FCD"/>
    <property type="match status" value="1"/>
</dbReference>